<dbReference type="Proteomes" id="UP000789901">
    <property type="component" value="Unassembled WGS sequence"/>
</dbReference>
<proteinExistence type="predicted"/>
<evidence type="ECO:0000313" key="2">
    <source>
        <dbReference type="Proteomes" id="UP000789901"/>
    </source>
</evidence>
<evidence type="ECO:0000313" key="1">
    <source>
        <dbReference type="EMBL" id="CAG8838748.1"/>
    </source>
</evidence>
<dbReference type="EMBL" id="CAJVQB010058845">
    <property type="protein sequence ID" value="CAG8838748.1"/>
    <property type="molecule type" value="Genomic_DNA"/>
</dbReference>
<feature type="non-terminal residue" evidence="1">
    <location>
        <position position="1"/>
    </location>
</feature>
<feature type="non-terminal residue" evidence="1">
    <location>
        <position position="47"/>
    </location>
</feature>
<keyword evidence="2" id="KW-1185">Reference proteome</keyword>
<name>A0ABN7WRI3_GIGMA</name>
<accession>A0ABN7WRI3</accession>
<reference evidence="1 2" key="1">
    <citation type="submission" date="2021-06" db="EMBL/GenBank/DDBJ databases">
        <authorList>
            <person name="Kallberg Y."/>
            <person name="Tangrot J."/>
            <person name="Rosling A."/>
        </authorList>
    </citation>
    <scope>NUCLEOTIDE SEQUENCE [LARGE SCALE GENOMIC DNA]</scope>
    <source>
        <strain evidence="1 2">120-4 pot B 10/14</strain>
    </source>
</reference>
<comment type="caution">
    <text evidence="1">The sequence shown here is derived from an EMBL/GenBank/DDBJ whole genome shotgun (WGS) entry which is preliminary data.</text>
</comment>
<organism evidence="1 2">
    <name type="scientific">Gigaspora margarita</name>
    <dbReference type="NCBI Taxonomy" id="4874"/>
    <lineage>
        <taxon>Eukaryota</taxon>
        <taxon>Fungi</taxon>
        <taxon>Fungi incertae sedis</taxon>
        <taxon>Mucoromycota</taxon>
        <taxon>Glomeromycotina</taxon>
        <taxon>Glomeromycetes</taxon>
        <taxon>Diversisporales</taxon>
        <taxon>Gigasporaceae</taxon>
        <taxon>Gigaspora</taxon>
    </lineage>
</organism>
<gene>
    <name evidence="1" type="ORF">GMARGA_LOCUS34128</name>
</gene>
<sequence length="47" mass="5485">HLVDHVNEELNANNLQHVEAIIYNLDHALQLSQDIEKAKNQRVQHMT</sequence>
<protein>
    <submittedName>
        <fullName evidence="1">10741_t:CDS:1</fullName>
    </submittedName>
</protein>